<dbReference type="Proteomes" id="UP001218218">
    <property type="component" value="Unassembled WGS sequence"/>
</dbReference>
<feature type="compositionally biased region" description="Basic residues" evidence="1">
    <location>
        <begin position="578"/>
        <end position="587"/>
    </location>
</feature>
<proteinExistence type="predicted"/>
<name>A0AAD6Z5J0_9AGAR</name>
<reference evidence="2" key="1">
    <citation type="submission" date="2023-03" db="EMBL/GenBank/DDBJ databases">
        <title>Massive genome expansion in bonnet fungi (Mycena s.s.) driven by repeated elements and novel gene families across ecological guilds.</title>
        <authorList>
            <consortium name="Lawrence Berkeley National Laboratory"/>
            <person name="Harder C.B."/>
            <person name="Miyauchi S."/>
            <person name="Viragh M."/>
            <person name="Kuo A."/>
            <person name="Thoen E."/>
            <person name="Andreopoulos B."/>
            <person name="Lu D."/>
            <person name="Skrede I."/>
            <person name="Drula E."/>
            <person name="Henrissat B."/>
            <person name="Morin E."/>
            <person name="Kohler A."/>
            <person name="Barry K."/>
            <person name="LaButti K."/>
            <person name="Morin E."/>
            <person name="Salamov A."/>
            <person name="Lipzen A."/>
            <person name="Mereny Z."/>
            <person name="Hegedus B."/>
            <person name="Baldrian P."/>
            <person name="Stursova M."/>
            <person name="Weitz H."/>
            <person name="Taylor A."/>
            <person name="Grigoriev I.V."/>
            <person name="Nagy L.G."/>
            <person name="Martin F."/>
            <person name="Kauserud H."/>
        </authorList>
    </citation>
    <scope>NUCLEOTIDE SEQUENCE</scope>
    <source>
        <strain evidence="2">CBHHK002</strain>
    </source>
</reference>
<feature type="non-terminal residue" evidence="2">
    <location>
        <position position="1"/>
    </location>
</feature>
<evidence type="ECO:0000313" key="3">
    <source>
        <dbReference type="Proteomes" id="UP001218218"/>
    </source>
</evidence>
<dbReference type="Pfam" id="PF18758">
    <property type="entry name" value="KDZ"/>
    <property type="match status" value="1"/>
</dbReference>
<keyword evidence="3" id="KW-1185">Reference proteome</keyword>
<protein>
    <submittedName>
        <fullName evidence="2">Uncharacterized protein</fullName>
    </submittedName>
</protein>
<dbReference type="PANTHER" id="PTHR33104">
    <property type="entry name" value="SI:DKEY-29D5.2"/>
    <property type="match status" value="1"/>
</dbReference>
<dbReference type="AlphaFoldDB" id="A0AAD6Z5J0"/>
<dbReference type="PANTHER" id="PTHR33104:SF2">
    <property type="entry name" value="CXC3 LIKE CYSTEINE CLUSTER DOMAIN-CONTAINING PROTEIN"/>
    <property type="match status" value="1"/>
</dbReference>
<sequence>RAQFPPDKEYRAYLKSVPLSKEKSTCTYLKVVNRQDKKKFKNMDVTGTINAQCSHVFVVATVDMHHSERFANADAALARMLRKIAPGKDADIKVQHAYKAIDKVLTYDIVCEYFVKIKERFRNSLDLEDVADIIDRIRWGIPALHVTGHKSDCTYLFGTAYMDCVGHFHGETAEAYWPSANKIGGHARQANNGHRQDMLVDNANDWNWKKIVNMHVSLYDDLLSAKKLFLEKRKLFIGLSLSHPANIPAWRSMARQTKRDQKDKGEDERLLCGIILTKISVPSQTAIYERMKANLDNFASTQVPKNQVGLFLNEGMKIQDNQCVSFVRWYRCNLLMRCRRKIKDACVKNAEHDLQETKKEIASRRTKLTAQIDTWRKVRERVLSSIPDAAEFVAMPQTCEVEDEKLWLPSEFTVAQRVAMGHNMIALAEEEGKLREGEAYKLIRCLQSACKTLSALEDRKRLDETAQKGHTTAGEQILDTRRRRDNLIDSYNYVRKAMISLGTVIDHNDEDSQFPFLSVKDTFTKSRRRERALGDSRRGDGMLYTRIGIAAGSKISHAPEMDIEESSEEEISDSDRPKAKRSRAPAQKRKEKEPDLSPNPANKNGWLWELRRPSNMSEAEMAEWESEGKYLYLLLNQYWARAEAEMDRFQEQMEIKLTEFLRCLTTFQFNERAWIQMSRNSDLGPGFAEWAKGTAQMWKQLSDQCQTHLTMAGYKFALEPDFNLVSYVERERENHDNLLREQGIGDSFLHYTTPPDLQESSTPG</sequence>
<dbReference type="InterPro" id="IPR040521">
    <property type="entry name" value="KDZ"/>
</dbReference>
<evidence type="ECO:0000256" key="1">
    <source>
        <dbReference type="SAM" id="MobiDB-lite"/>
    </source>
</evidence>
<organism evidence="2 3">
    <name type="scientific">Mycena albidolilacea</name>
    <dbReference type="NCBI Taxonomy" id="1033008"/>
    <lineage>
        <taxon>Eukaryota</taxon>
        <taxon>Fungi</taxon>
        <taxon>Dikarya</taxon>
        <taxon>Basidiomycota</taxon>
        <taxon>Agaricomycotina</taxon>
        <taxon>Agaricomycetes</taxon>
        <taxon>Agaricomycetidae</taxon>
        <taxon>Agaricales</taxon>
        <taxon>Marasmiineae</taxon>
        <taxon>Mycenaceae</taxon>
        <taxon>Mycena</taxon>
    </lineage>
</organism>
<dbReference type="EMBL" id="JARIHO010000086">
    <property type="protein sequence ID" value="KAJ7307901.1"/>
    <property type="molecule type" value="Genomic_DNA"/>
</dbReference>
<comment type="caution">
    <text evidence="2">The sequence shown here is derived from an EMBL/GenBank/DDBJ whole genome shotgun (WGS) entry which is preliminary data.</text>
</comment>
<evidence type="ECO:0000313" key="2">
    <source>
        <dbReference type="EMBL" id="KAJ7307901.1"/>
    </source>
</evidence>
<feature type="compositionally biased region" description="Acidic residues" evidence="1">
    <location>
        <begin position="561"/>
        <end position="572"/>
    </location>
</feature>
<feature type="region of interest" description="Disordered" evidence="1">
    <location>
        <begin position="555"/>
        <end position="606"/>
    </location>
</feature>
<gene>
    <name evidence="2" type="ORF">DFH08DRAFT_719942</name>
</gene>
<accession>A0AAD6Z5J0</accession>